<accession>A0ABY6UMA9</accession>
<feature type="region of interest" description="Disordered" evidence="1">
    <location>
        <begin position="448"/>
        <end position="467"/>
    </location>
</feature>
<evidence type="ECO:0000259" key="2">
    <source>
        <dbReference type="Pfam" id="PF00931"/>
    </source>
</evidence>
<dbReference type="InterPro" id="IPR027417">
    <property type="entry name" value="P-loop_NTPase"/>
</dbReference>
<sequence length="1184" mass="134850">MSSLQLAAVGEPTSSEPAPVLPGTIPEVNNYDPKETFRIQNIPFRLDIRILQISLSRALKLKEKNIQIHSLSLDNFRSRETYLTATVTFDTKPCFFHRRGQFGEPGGKSFTESYTLKLRYKIGEQTYVEPVYIDQNFIGFTPLSPYKDFQNTTIDCIIVHGFGGHAFGSWRDSSSTFNWTRDKLPKDHPELNVLTYGYNAHIGVENAADVEEWAEKLRYALRRLRSVTNSWRLHIQAGEPPYQLRLWVSYITIDSIKVLITIHENPPIEEDLRMVRSIYGALFFGVPSQGMDTRALAAMVQGLPASQFVVSSLDREVGNRLRQRQHLRFCKAFHFEDSKIIQFFETRTTKVGENDYKLLVNQHSATYGRQWETNEEYVRSIDGDHKTMIKFSPTSDTYDDISFLLHNSWIPVASDTIKKRLKRSSSDAQDLPSTQIPHHLRRLLLPSSDADDSSSAGVTNQPYAPSSMPPYLGDQSIRYRVFYLYGLAGVGKTQTARKYIHDRFDLYDRILWANASTSETLALDFSNFSVELDCKVKRTANHEVNREAVKAWLQNNSNWLLVFDNADDLNHLDPFWPLANRKGSIVITSRNSKITSHWMVTGGARLNCFSAEEGAQMLLSKIPEDIHDHELAAEISMRLGGLPLAIAHMAAYIANDGFMALADFLEDYDQFEKEIVESIDSSATPGYQGNLATAWDMQFSRLSDLSRNLLEVLSLLDPYHIPVDGLATIMKPPDSGEPRRPRLRERALRDALSQLVNNDLVHKSNRGGTSAPFLTIHRLVQDAYRRNWAPETWQRAFDAACSCINNKFPKQVEGQAMAPLYEECGKYATHVFSLLAHFKSRKELLDPSAEFVEALAHCGWYLFETGHFSSAGFVLETAETICDAKIQSWKRGEDRDQLGQEEIKRLHLTTALVFNNLGTLRMECCEFSRAEEDYKLAIDYRRRFLKADDPQIQELANSLCNYAQVLARFDRKDDAESSFRESLEIREGSPGSTIPLLEATLSKYGSWMLELGRVYEAEKILLKARGMHDEIEQMTRTQVYTIYSLGRLQYIGGNVTKALELHAECLKKWLQLDCRIHPITGILLHKMGTLSLKLNQKERAIMYFREALDSFRGETGDRGLLPRTLITLGRALCNMAIRANDSSMATEGKRHVMHGIELAKEHKGEHVSLETQEDLDNLVESNHR</sequence>
<comment type="caution">
    <text evidence="4">The sequence shown here is derived from an EMBL/GenBank/DDBJ whole genome shotgun (WGS) entry which is preliminary data.</text>
</comment>
<evidence type="ECO:0000259" key="3">
    <source>
        <dbReference type="Pfam" id="PF25000"/>
    </source>
</evidence>
<dbReference type="InterPro" id="IPR019734">
    <property type="entry name" value="TPR_rpt"/>
</dbReference>
<dbReference type="SUPFAM" id="SSF52540">
    <property type="entry name" value="P-loop containing nucleoside triphosphate hydrolases"/>
    <property type="match status" value="1"/>
</dbReference>
<protein>
    <recommendedName>
        <fullName evidence="6">NB-ARC domain-containing protein</fullName>
    </recommendedName>
</protein>
<dbReference type="EMBL" id="CABFNS010000844">
    <property type="protein sequence ID" value="VUC32123.1"/>
    <property type="molecule type" value="Genomic_DNA"/>
</dbReference>
<dbReference type="InterPro" id="IPR002182">
    <property type="entry name" value="NB-ARC"/>
</dbReference>
<dbReference type="SUPFAM" id="SSF48452">
    <property type="entry name" value="TPR-like"/>
    <property type="match status" value="1"/>
</dbReference>
<evidence type="ECO:0000313" key="5">
    <source>
        <dbReference type="Proteomes" id="UP000766486"/>
    </source>
</evidence>
<feature type="region of interest" description="Disordered" evidence="1">
    <location>
        <begin position="1"/>
        <end position="27"/>
    </location>
</feature>
<proteinExistence type="predicted"/>
<organism evidence="4 5">
    <name type="scientific">Bionectria ochroleuca</name>
    <name type="common">Gliocladium roseum</name>
    <dbReference type="NCBI Taxonomy" id="29856"/>
    <lineage>
        <taxon>Eukaryota</taxon>
        <taxon>Fungi</taxon>
        <taxon>Dikarya</taxon>
        <taxon>Ascomycota</taxon>
        <taxon>Pezizomycotina</taxon>
        <taxon>Sordariomycetes</taxon>
        <taxon>Hypocreomycetidae</taxon>
        <taxon>Hypocreales</taxon>
        <taxon>Bionectriaceae</taxon>
        <taxon>Clonostachys</taxon>
    </lineage>
</organism>
<evidence type="ECO:0008006" key="6">
    <source>
        <dbReference type="Google" id="ProtNLM"/>
    </source>
</evidence>
<reference evidence="4 5" key="1">
    <citation type="submission" date="2019-06" db="EMBL/GenBank/DDBJ databases">
        <authorList>
            <person name="Broberg M."/>
        </authorList>
    </citation>
    <scope>NUCLEOTIDE SEQUENCE [LARGE SCALE GENOMIC DNA]</scope>
</reference>
<evidence type="ECO:0000256" key="1">
    <source>
        <dbReference type="SAM" id="MobiDB-lite"/>
    </source>
</evidence>
<dbReference type="SMART" id="SM00028">
    <property type="entry name" value="TPR"/>
    <property type="match status" value="4"/>
</dbReference>
<dbReference type="PANTHER" id="PTHR35205">
    <property type="entry name" value="NB-ARC AND TPR DOMAIN PROTEIN"/>
    <property type="match status" value="1"/>
</dbReference>
<dbReference type="Pfam" id="PF25000">
    <property type="entry name" value="DUF7779"/>
    <property type="match status" value="1"/>
</dbReference>
<gene>
    <name evidence="4" type="ORF">CLO192961_LOCUS320750</name>
</gene>
<dbReference type="Pfam" id="PF13181">
    <property type="entry name" value="TPR_8"/>
    <property type="match status" value="1"/>
</dbReference>
<feature type="region of interest" description="Disordered" evidence="1">
    <location>
        <begin position="1163"/>
        <end position="1184"/>
    </location>
</feature>
<dbReference type="InterPro" id="IPR011990">
    <property type="entry name" value="TPR-like_helical_dom_sf"/>
</dbReference>
<feature type="domain" description="DUF7779" evidence="3">
    <location>
        <begin position="698"/>
        <end position="790"/>
    </location>
</feature>
<dbReference type="PANTHER" id="PTHR35205:SF1">
    <property type="entry name" value="ZU5 DOMAIN-CONTAINING PROTEIN"/>
    <property type="match status" value="1"/>
</dbReference>
<keyword evidence="5" id="KW-1185">Reference proteome</keyword>
<name>A0ABY6UMA9_BIOOC</name>
<feature type="domain" description="NB-ARC" evidence="2">
    <location>
        <begin position="481"/>
        <end position="620"/>
    </location>
</feature>
<dbReference type="Gene3D" id="3.40.50.300">
    <property type="entry name" value="P-loop containing nucleotide triphosphate hydrolases"/>
    <property type="match status" value="1"/>
</dbReference>
<dbReference type="InterPro" id="IPR056681">
    <property type="entry name" value="DUF7779"/>
</dbReference>
<dbReference type="Gene3D" id="1.25.40.10">
    <property type="entry name" value="Tetratricopeptide repeat domain"/>
    <property type="match status" value="2"/>
</dbReference>
<dbReference type="Proteomes" id="UP000766486">
    <property type="component" value="Unassembled WGS sequence"/>
</dbReference>
<evidence type="ECO:0000313" key="4">
    <source>
        <dbReference type="EMBL" id="VUC32123.1"/>
    </source>
</evidence>
<dbReference type="Pfam" id="PF00931">
    <property type="entry name" value="NB-ARC"/>
    <property type="match status" value="1"/>
</dbReference>